<name>A0A7R9LN31_9ACAR</name>
<dbReference type="PRINTS" id="PR00411">
    <property type="entry name" value="PNDRDTASEI"/>
</dbReference>
<feature type="domain" description="4Fe-4S Mo/W bis-MGD-type" evidence="20">
    <location>
        <begin position="1210"/>
        <end position="1269"/>
    </location>
</feature>
<evidence type="ECO:0000256" key="11">
    <source>
        <dbReference type="ARBA" id="ARBA00022691"/>
    </source>
</evidence>
<keyword evidence="15" id="KW-0408">Iron</keyword>
<keyword evidence="18" id="KW-0812">Transmembrane</keyword>
<dbReference type="InterPro" id="IPR058240">
    <property type="entry name" value="rSAM_sf"/>
</dbReference>
<dbReference type="InterPro" id="IPR052034">
    <property type="entry name" value="NasD-like"/>
</dbReference>
<dbReference type="Gene3D" id="1.20.1250.20">
    <property type="entry name" value="MFS general substrate transporter like domains"/>
    <property type="match status" value="1"/>
</dbReference>
<dbReference type="InterPro" id="IPR011701">
    <property type="entry name" value="MFS"/>
</dbReference>
<dbReference type="PROSITE" id="PS51918">
    <property type="entry name" value="RADICAL_SAM"/>
    <property type="match status" value="1"/>
</dbReference>
<evidence type="ECO:0000313" key="23">
    <source>
        <dbReference type="Proteomes" id="UP000728032"/>
    </source>
</evidence>
<protein>
    <submittedName>
        <fullName evidence="22">Uncharacterized protein</fullName>
    </submittedName>
</protein>
<keyword evidence="8" id="KW-0500">Molybdenum</keyword>
<dbReference type="SUPFAM" id="SSF56014">
    <property type="entry name" value="Nitrite and sulphite reductase 4Fe-4S domain-like"/>
    <property type="match status" value="1"/>
</dbReference>
<accession>A0A7R9LN31</accession>
<comment type="cofactor">
    <cofactor evidence="3">
        <name>[4Fe-4S] cluster</name>
        <dbReference type="ChEBI" id="CHEBI:49883"/>
    </cofactor>
</comment>
<dbReference type="Pfam" id="PF00384">
    <property type="entry name" value="Molybdopterin"/>
    <property type="match status" value="2"/>
</dbReference>
<dbReference type="PANTHER" id="PTHR43809">
    <property type="entry name" value="NITRITE REDUCTASE (NADH) LARGE SUBUNIT"/>
    <property type="match status" value="1"/>
</dbReference>
<dbReference type="Pfam" id="PF03460">
    <property type="entry name" value="NIR_SIR_ferr"/>
    <property type="match status" value="1"/>
</dbReference>
<keyword evidence="13" id="KW-0274">FAD</keyword>
<keyword evidence="7" id="KW-0004">4Fe-4S</keyword>
<dbReference type="GO" id="GO:0046872">
    <property type="term" value="F:metal ion binding"/>
    <property type="evidence" value="ECO:0007669"/>
    <property type="project" value="UniProtKB-KW"/>
</dbReference>
<dbReference type="InterPro" id="IPR006657">
    <property type="entry name" value="MoPterin_dinucl-bd_dom"/>
</dbReference>
<keyword evidence="19" id="KW-0732">Signal</keyword>
<dbReference type="SUPFAM" id="SSF50692">
    <property type="entry name" value="ADC-like"/>
    <property type="match status" value="1"/>
</dbReference>
<feature type="transmembrane region" description="Helical" evidence="18">
    <location>
        <begin position="1991"/>
        <end position="2013"/>
    </location>
</feature>
<dbReference type="PROSITE" id="PS51257">
    <property type="entry name" value="PROKAR_LIPOPROTEIN"/>
    <property type="match status" value="1"/>
</dbReference>
<keyword evidence="16" id="KW-0411">Iron-sulfur</keyword>
<evidence type="ECO:0000256" key="6">
    <source>
        <dbReference type="ARBA" id="ARBA00008747"/>
    </source>
</evidence>
<dbReference type="InterPro" id="IPR036259">
    <property type="entry name" value="MFS_trans_sf"/>
</dbReference>
<dbReference type="SMART" id="SM00926">
    <property type="entry name" value="Molybdop_Fe4S4"/>
    <property type="match status" value="1"/>
</dbReference>
<dbReference type="InterPro" id="IPR036188">
    <property type="entry name" value="FAD/NAD-bd_sf"/>
</dbReference>
<dbReference type="GO" id="GO:0022857">
    <property type="term" value="F:transmembrane transporter activity"/>
    <property type="evidence" value="ECO:0007669"/>
    <property type="project" value="InterPro"/>
</dbReference>
<feature type="domain" description="Radical SAM core" evidence="21">
    <location>
        <begin position="1729"/>
        <end position="1982"/>
    </location>
</feature>
<reference evidence="22" key="1">
    <citation type="submission" date="2020-11" db="EMBL/GenBank/DDBJ databases">
        <authorList>
            <person name="Tran Van P."/>
        </authorList>
    </citation>
    <scope>NUCLEOTIDE SEQUENCE</scope>
</reference>
<dbReference type="InterPro" id="IPR041575">
    <property type="entry name" value="Rubredoxin_C"/>
</dbReference>
<dbReference type="SUPFAM" id="SSF103473">
    <property type="entry name" value="MFS general substrate transporter"/>
    <property type="match status" value="1"/>
</dbReference>
<dbReference type="SUPFAM" id="SSF55124">
    <property type="entry name" value="Nitrite/Sulfite reductase N-terminal domain-like"/>
    <property type="match status" value="1"/>
</dbReference>
<feature type="transmembrane region" description="Helical" evidence="18">
    <location>
        <begin position="69"/>
        <end position="87"/>
    </location>
</feature>
<keyword evidence="12" id="KW-0479">Metal-binding</keyword>
<feature type="signal peptide" evidence="19">
    <location>
        <begin position="1"/>
        <end position="29"/>
    </location>
</feature>
<dbReference type="SUPFAM" id="SSF51905">
    <property type="entry name" value="FAD/NAD(P)-binding domain"/>
    <property type="match status" value="4"/>
</dbReference>
<feature type="transmembrane region" description="Helical" evidence="18">
    <location>
        <begin position="39"/>
        <end position="57"/>
    </location>
</feature>
<feature type="transmembrane region" description="Helical" evidence="18">
    <location>
        <begin position="133"/>
        <end position="155"/>
    </location>
</feature>
<keyword evidence="18" id="KW-1133">Transmembrane helix</keyword>
<evidence type="ECO:0000256" key="4">
    <source>
        <dbReference type="ARBA" id="ARBA00001974"/>
    </source>
</evidence>
<dbReference type="Pfam" id="PF04055">
    <property type="entry name" value="Radical_SAM"/>
    <property type="match status" value="1"/>
</dbReference>
<dbReference type="SUPFAM" id="SSF53706">
    <property type="entry name" value="Formate dehydrogenase/DMSO reductase, domains 1-3"/>
    <property type="match status" value="1"/>
</dbReference>
<evidence type="ECO:0000259" key="20">
    <source>
        <dbReference type="PROSITE" id="PS51669"/>
    </source>
</evidence>
<dbReference type="Pfam" id="PF04879">
    <property type="entry name" value="Molybdop_Fe4S4"/>
    <property type="match status" value="1"/>
</dbReference>
<proteinExistence type="inferred from homology"/>
<dbReference type="CDD" id="cd02791">
    <property type="entry name" value="MopB_CT_Nitrate-R-NapA-like"/>
    <property type="match status" value="1"/>
</dbReference>
<dbReference type="GO" id="GO:0016491">
    <property type="term" value="F:oxidoreductase activity"/>
    <property type="evidence" value="ECO:0007669"/>
    <property type="project" value="UniProtKB-KW"/>
</dbReference>
<dbReference type="EMBL" id="OC916197">
    <property type="protein sequence ID" value="CAD7643483.1"/>
    <property type="molecule type" value="Genomic_DNA"/>
</dbReference>
<evidence type="ECO:0000256" key="7">
    <source>
        <dbReference type="ARBA" id="ARBA00022485"/>
    </source>
</evidence>
<dbReference type="InterPro" id="IPR007197">
    <property type="entry name" value="rSAM"/>
</dbReference>
<dbReference type="InterPro" id="IPR041957">
    <property type="entry name" value="CT_Nitrate-R-NapA-like"/>
</dbReference>
<dbReference type="GO" id="GO:0051539">
    <property type="term" value="F:4 iron, 4 sulfur cluster binding"/>
    <property type="evidence" value="ECO:0007669"/>
    <property type="project" value="UniProtKB-KW"/>
</dbReference>
<dbReference type="InterPro" id="IPR027467">
    <property type="entry name" value="MopterinOxRdtase_cofactor_BS"/>
</dbReference>
<comment type="cofactor">
    <cofactor evidence="4">
        <name>FAD</name>
        <dbReference type="ChEBI" id="CHEBI:57692"/>
    </cofactor>
</comment>
<evidence type="ECO:0000256" key="5">
    <source>
        <dbReference type="ARBA" id="ARBA00005096"/>
    </source>
</evidence>
<dbReference type="PRINTS" id="PR00368">
    <property type="entry name" value="FADPNR"/>
</dbReference>
<dbReference type="Pfam" id="PF01568">
    <property type="entry name" value="Molydop_binding"/>
    <property type="match status" value="1"/>
</dbReference>
<comment type="cofactor">
    <cofactor evidence="1">
        <name>siroheme</name>
        <dbReference type="ChEBI" id="CHEBI:60052"/>
    </cofactor>
</comment>
<feature type="transmembrane region" description="Helical" evidence="18">
    <location>
        <begin position="161"/>
        <end position="182"/>
    </location>
</feature>
<gene>
    <name evidence="22" type="ORF">ONB1V03_LOCUS4159</name>
</gene>
<dbReference type="Proteomes" id="UP000728032">
    <property type="component" value="Unassembled WGS sequence"/>
</dbReference>
<comment type="similarity">
    <text evidence="6">Belongs to the prokaryotic molybdopterin-containing oxidoreductase family. NasA/NapA/NarB subfamily.</text>
</comment>
<evidence type="ECO:0000256" key="15">
    <source>
        <dbReference type="ARBA" id="ARBA00023004"/>
    </source>
</evidence>
<dbReference type="Gene3D" id="3.20.20.70">
    <property type="entry name" value="Aldolase class I"/>
    <property type="match status" value="1"/>
</dbReference>
<evidence type="ECO:0000256" key="10">
    <source>
        <dbReference type="ARBA" id="ARBA00022630"/>
    </source>
</evidence>
<dbReference type="Pfam" id="PF18267">
    <property type="entry name" value="Rubredoxin_C"/>
    <property type="match status" value="2"/>
</dbReference>
<dbReference type="CDD" id="cd01335">
    <property type="entry name" value="Radical_SAM"/>
    <property type="match status" value="1"/>
</dbReference>
<dbReference type="InterPro" id="IPR006963">
    <property type="entry name" value="Mopterin_OxRdtase_4Fe-4S_dom"/>
</dbReference>
<keyword evidence="17" id="KW-0534">Nitrate assimilation</keyword>
<feature type="chain" id="PRO_5035680401" evidence="19">
    <location>
        <begin position="30"/>
        <end position="2037"/>
    </location>
</feature>
<dbReference type="InterPro" id="IPR005117">
    <property type="entry name" value="NiRdtase/SiRdtase_haem-b_fer"/>
</dbReference>
<dbReference type="Gene3D" id="2.20.25.90">
    <property type="entry name" value="ADC-like domains"/>
    <property type="match status" value="1"/>
</dbReference>
<evidence type="ECO:0000256" key="19">
    <source>
        <dbReference type="SAM" id="SignalP"/>
    </source>
</evidence>
<comment type="pathway">
    <text evidence="5">Nitrogen metabolism; nitrate reduction (assimilation).</text>
</comment>
<evidence type="ECO:0000256" key="18">
    <source>
        <dbReference type="SAM" id="Phobius"/>
    </source>
</evidence>
<dbReference type="GO" id="GO:0042128">
    <property type="term" value="P:nitrate assimilation"/>
    <property type="evidence" value="ECO:0007669"/>
    <property type="project" value="UniProtKB-KW"/>
</dbReference>
<dbReference type="InterPro" id="IPR013785">
    <property type="entry name" value="Aldolase_TIM"/>
</dbReference>
<dbReference type="Pfam" id="PF07690">
    <property type="entry name" value="MFS_1"/>
    <property type="match status" value="1"/>
</dbReference>
<dbReference type="Gene3D" id="2.40.40.20">
    <property type="match status" value="1"/>
</dbReference>
<dbReference type="Gene3D" id="3.30.390.30">
    <property type="match status" value="2"/>
</dbReference>
<evidence type="ECO:0000256" key="8">
    <source>
        <dbReference type="ARBA" id="ARBA00022505"/>
    </source>
</evidence>
<feature type="transmembrane region" description="Helical" evidence="18">
    <location>
        <begin position="236"/>
        <end position="260"/>
    </location>
</feature>
<evidence type="ECO:0000259" key="21">
    <source>
        <dbReference type="PROSITE" id="PS51918"/>
    </source>
</evidence>
<dbReference type="PROSITE" id="PS00551">
    <property type="entry name" value="MOLYBDOPTERIN_PROK_1"/>
    <property type="match status" value="1"/>
</dbReference>
<dbReference type="Gene3D" id="3.40.50.740">
    <property type="match status" value="2"/>
</dbReference>
<dbReference type="InterPro" id="IPR023753">
    <property type="entry name" value="FAD/NAD-binding_dom"/>
</dbReference>
<sequence>MRAFHMSWLAFFVCFFAWFACAPLMPVIAGEFHLTKDQIANINIAAVAITILVRLIVGPLCDKYGPRKTYTALLIIGSIPVFGVASANSYESFLFFRLLIGAIGASFVITQYHTSIMFAPNVVGTANATTAGWGNAGGGATQALMPLMLAALVMFGVEQAMGWRIALIVPGVMMLIVGAMYWKFTQDCPQGDFKELRAQDKVATKKGLDGRTKVLFAMILLEGVFLIVFSQMNTAILAILVMTVFALFTHMACGATYALVPFIDRDALGGVAGIIGAGGNVGAVAAGFLLKGMLDIQTTLMVLGGKSAKDLTLCRADFADAYGIDLRLNTKATDIDTCNKCITTNHGDVISYDKLVLATGSYAFVPPISGHDRNNCFVYRTIDDLDAIRAASLSAKSGVVIGGGLLGLEAAKALRDLDLETHVVEFAPRLMAVQIDDLGGKVLRAKIENLGVKVHTQKATSSIEDGVNSTHVMKFADGSELETDIILFSAGIRPRDELARQSGLALGERGGIVINDYCQTSDADIYAIGECALWNNKIYGLVAPGYDMARIAAKHVMQQSCPTFAGADMSTKLKLMGVDVASVGDAHAMTANALSYFYADEDAMVYKKIVVNAEKTQLLGAVLVGCAKEYNDLLQMMLNGLAVPENPESLIMPGYAQSSAKAGGCDICKPTVANILASCWNDFVLTSNHAGLQDSGEVTPDGLIAVGQIAKEYGLYTKLTGGQRVDLFGAQVHQLPEIWEKLINAGFESGHAYGKSLRTVKSCVGSTWCRYGVDDSVGLAIFLENRYKGVAAELERRMSHVVGTYQDEWRTAVEDPEVRKRFVTFINAKAEQQQDPHIQFAKEKINLVLVGNGLAGMRCLEDLLDMAPDRYDMTVIGEEPWGNYNRIMLSPVLSGDKTIDDIMLHPHSWYADKNIRFIAGDAAVRIDRPRKQVYTEKGVVVSYDRLILATGSKPFIPPVKGSDLDGVLSFRDIYDVNNMLDYCKSKNNAVVIGGGLLGLEAAYGLKQRGMNVTVLHLMDRIMDRQLDAKASQMLKTAIEQKGIPIITEANTEELLGENGHVTQVRLKDGTLLDADLVVFAVGIRPNMALAQSAGLRCNRGVLVNDTMQTYDPKPLWGQAFICASHLAEHGSLTFKAPTVPTQLKVSGCDVFSAGRIDLENSQPLEDFEDIILNDEKRQIYKRIIIQKDKVVGAVLFGDTEDGTCSTEHKIISTQTTCPYCGVGCGVTATVQDTTLGQKVSVVGDVNHPSNYGKLCIKGSNLADTLGLGTRVLHPMLGRHPHQQVTDWDSATDLIANKFQHYIEQYGRDSVAFYVSGQLLTEDYYVVNKFVKGYLGTANIDTNSRLCMSSAVAAHKRAFAWCHPVMYQRIMKAKELRQQKQSDLFVVVIDPRFTATCEAADLHLPILIGQDLGAAPFSMTGQPNAMGGREVGGLANMLAAHMDLDNQQHQQLVQSFWNSPSIAKHVGLKAVDLFEAVESGKIKAIWIMATNPVVSLPNADQVKRALNSCEFVVVSDICKDTDTTQFADVLLPALGWGEKDGTVTNSERRISRQRAFLDPPEQAKADWWAVAQVAKKLGFTGFDFANSHEIFKEHALLSAYQNAEINARTNAQSFRYFNLQGLTDLSLDEYDQLAPIQWPVIMRNQAEHAFAQLFSQGQFSHADGKAKFIATMAIDPVHQSNTEYPLILNTGRIRDQWHTMTRTGLSANLSTHKAEPFCEIHPSDALKYGLKEGELVEIKSAWGNCVLRTVLSDNIRRGQIFAPIHWNDQFASDARIGKVVNPVVDAISGEPEFKHTPVLIQPFYTQWQGIRITGGEPLMRQGVVHFIDELQKLRKLGLKRISMTSNAHYLKQYASQLKQAGLDDLNISLDSLDPAQFKALTQKELHPVLEGIVAAQQAGFKIKINAVLIKGINDDQILPLAHWSIQHHFTVRFIEFMPLDGAGLWSQTNIVTHRREAFAACEEAVERVKHEVPMMRNKIIQYKKIHFTTMTVSMIMALLMTIYLSTINLSIIILKRSNQRIDILSTIILLHIIPNLHI</sequence>
<feature type="transmembrane region" description="Helical" evidence="18">
    <location>
        <begin position="214"/>
        <end position="230"/>
    </location>
</feature>
<dbReference type="GO" id="GO:0043546">
    <property type="term" value="F:molybdopterin cofactor binding"/>
    <property type="evidence" value="ECO:0007669"/>
    <property type="project" value="InterPro"/>
</dbReference>
<evidence type="ECO:0000256" key="14">
    <source>
        <dbReference type="ARBA" id="ARBA00023002"/>
    </source>
</evidence>
<dbReference type="Pfam" id="PF07992">
    <property type="entry name" value="Pyr_redox_2"/>
    <property type="match status" value="2"/>
</dbReference>
<dbReference type="Gene3D" id="3.40.228.10">
    <property type="entry name" value="Dimethylsulfoxide Reductase, domain 2"/>
    <property type="match status" value="2"/>
</dbReference>
<feature type="transmembrane region" description="Helical" evidence="18">
    <location>
        <begin position="267"/>
        <end position="290"/>
    </location>
</feature>
<dbReference type="FunFam" id="3.50.50.60:FF:000033">
    <property type="entry name" value="Nitrite reductase [NAD(P)H], large subunit"/>
    <property type="match status" value="2"/>
</dbReference>
<evidence type="ECO:0000256" key="16">
    <source>
        <dbReference type="ARBA" id="ARBA00023014"/>
    </source>
</evidence>
<keyword evidence="18" id="KW-0472">Membrane</keyword>
<dbReference type="SUPFAM" id="SSF102114">
    <property type="entry name" value="Radical SAM enzymes"/>
    <property type="match status" value="1"/>
</dbReference>
<keyword evidence="11" id="KW-0949">S-adenosyl-L-methionine</keyword>
<evidence type="ECO:0000256" key="17">
    <source>
        <dbReference type="ARBA" id="ARBA00023063"/>
    </source>
</evidence>
<evidence type="ECO:0000313" key="22">
    <source>
        <dbReference type="EMBL" id="CAD7643483.1"/>
    </source>
</evidence>
<keyword evidence="10" id="KW-0285">Flavoprotein</keyword>
<comment type="cofactor">
    <cofactor evidence="2">
        <name>Mo-bis(molybdopterin guanine dinucleotide)</name>
        <dbReference type="ChEBI" id="CHEBI:60539"/>
    </cofactor>
</comment>
<dbReference type="InterPro" id="IPR006656">
    <property type="entry name" value="Mopterin_OxRdtase"/>
</dbReference>
<dbReference type="InterPro" id="IPR016156">
    <property type="entry name" value="FAD/NAD-linked_Rdtase_dimer_sf"/>
</dbReference>
<evidence type="ECO:0000256" key="3">
    <source>
        <dbReference type="ARBA" id="ARBA00001966"/>
    </source>
</evidence>
<feature type="transmembrane region" description="Helical" evidence="18">
    <location>
        <begin position="93"/>
        <end position="112"/>
    </location>
</feature>
<dbReference type="EMBL" id="CAJPVJ010001372">
    <property type="protein sequence ID" value="CAG2164608.1"/>
    <property type="molecule type" value="Genomic_DNA"/>
</dbReference>
<evidence type="ECO:0000256" key="2">
    <source>
        <dbReference type="ARBA" id="ARBA00001942"/>
    </source>
</evidence>
<dbReference type="InterPro" id="IPR009010">
    <property type="entry name" value="Asp_de-COase-like_dom_sf"/>
</dbReference>
<dbReference type="Gene3D" id="3.50.50.60">
    <property type="entry name" value="FAD/NAD(P)-binding domain"/>
    <property type="match status" value="4"/>
</dbReference>
<keyword evidence="14" id="KW-0560">Oxidoreductase</keyword>
<evidence type="ECO:0000256" key="1">
    <source>
        <dbReference type="ARBA" id="ARBA00001929"/>
    </source>
</evidence>
<evidence type="ECO:0000256" key="9">
    <source>
        <dbReference type="ARBA" id="ARBA00022617"/>
    </source>
</evidence>
<keyword evidence="23" id="KW-1185">Reference proteome</keyword>
<dbReference type="InterPro" id="IPR045854">
    <property type="entry name" value="NO2/SO3_Rdtase_4Fe4S_sf"/>
</dbReference>
<evidence type="ECO:0000256" key="13">
    <source>
        <dbReference type="ARBA" id="ARBA00022827"/>
    </source>
</evidence>
<dbReference type="OrthoDB" id="10068532at2759"/>
<organism evidence="22">
    <name type="scientific">Oppiella nova</name>
    <dbReference type="NCBI Taxonomy" id="334625"/>
    <lineage>
        <taxon>Eukaryota</taxon>
        <taxon>Metazoa</taxon>
        <taxon>Ecdysozoa</taxon>
        <taxon>Arthropoda</taxon>
        <taxon>Chelicerata</taxon>
        <taxon>Arachnida</taxon>
        <taxon>Acari</taxon>
        <taxon>Acariformes</taxon>
        <taxon>Sarcoptiformes</taxon>
        <taxon>Oribatida</taxon>
        <taxon>Brachypylina</taxon>
        <taxon>Oppioidea</taxon>
        <taxon>Oppiidae</taxon>
        <taxon>Oppiella</taxon>
    </lineage>
</organism>
<evidence type="ECO:0000256" key="12">
    <source>
        <dbReference type="ARBA" id="ARBA00022723"/>
    </source>
</evidence>
<dbReference type="InterPro" id="IPR036136">
    <property type="entry name" value="Nit/Sulf_reduc_fer-like_dom_sf"/>
</dbReference>
<keyword evidence="9" id="KW-0349">Heme</keyword>
<dbReference type="PROSITE" id="PS51669">
    <property type="entry name" value="4FE4S_MOW_BIS_MGD"/>
    <property type="match status" value="1"/>
</dbReference>
<dbReference type="PANTHER" id="PTHR43809:SF1">
    <property type="entry name" value="NITRITE REDUCTASE (NADH) LARGE SUBUNIT"/>
    <property type="match status" value="1"/>
</dbReference>